<evidence type="ECO:0000259" key="1">
    <source>
        <dbReference type="Pfam" id="PF01966"/>
    </source>
</evidence>
<dbReference type="HOGENOM" id="CLU_087303_0_0_7"/>
<evidence type="ECO:0000313" key="3">
    <source>
        <dbReference type="Proteomes" id="UP000006732"/>
    </source>
</evidence>
<evidence type="ECO:0000313" key="2">
    <source>
        <dbReference type="EMBL" id="ABL00666.1"/>
    </source>
</evidence>
<dbReference type="InterPro" id="IPR003607">
    <property type="entry name" value="HD/PDEase_dom"/>
</dbReference>
<dbReference type="Proteomes" id="UP000006732">
    <property type="component" value="Chromosome"/>
</dbReference>
<name>A1ATJ5_PELPD</name>
<keyword evidence="3" id="KW-1185">Reference proteome</keyword>
<sequence length="264" mass="30448">MEENCLERLENWFEGYVGPFLETDAEGQKNILLKVEHTRRVCRMMDLLTAGESLSSPDRRLAGAVALLHDVGRFPQYRRWRTFRDSCSDNHARLAVEVIRRERLLHGLPREERLLIEEAVRFHNLLSIPPRIKSPTELFLRLIRDADKLDIWRVFLDLFALPRHERASAALLGLPERATVSGACLAELARGRIVRLERVQCVNDYKLLLISWCYDLNFTTSYRLLREFDYLASLAAELPDDTDVRAAIDSAREYVAARACPTSP</sequence>
<reference evidence="2 3" key="1">
    <citation type="submission" date="2006-10" db="EMBL/GenBank/DDBJ databases">
        <title>Complete sequence of chromosome of Pelobacter propionicus DSM 2379.</title>
        <authorList>
            <consortium name="US DOE Joint Genome Institute"/>
            <person name="Copeland A."/>
            <person name="Lucas S."/>
            <person name="Lapidus A."/>
            <person name="Barry K."/>
            <person name="Detter J.C."/>
            <person name="Glavina del Rio T."/>
            <person name="Hammon N."/>
            <person name="Israni S."/>
            <person name="Dalin E."/>
            <person name="Tice H."/>
            <person name="Pitluck S."/>
            <person name="Saunders E."/>
            <person name="Brettin T."/>
            <person name="Bruce D."/>
            <person name="Han C."/>
            <person name="Tapia R."/>
            <person name="Schmutz J."/>
            <person name="Larimer F."/>
            <person name="Land M."/>
            <person name="Hauser L."/>
            <person name="Kyrpides N."/>
            <person name="Kim E."/>
            <person name="Lovley D."/>
            <person name="Richardson P."/>
        </authorList>
    </citation>
    <scope>NUCLEOTIDE SEQUENCE [LARGE SCALE GENOMIC DNA]</scope>
    <source>
        <strain evidence="3">DSM 2379 / NBRC 103807 / OttBd1</strain>
    </source>
</reference>
<dbReference type="KEGG" id="ppd:Ppro_3070"/>
<organism evidence="2 3">
    <name type="scientific">Pelobacter propionicus (strain DSM 2379 / NBRC 103807 / OttBd1)</name>
    <dbReference type="NCBI Taxonomy" id="338966"/>
    <lineage>
        <taxon>Bacteria</taxon>
        <taxon>Pseudomonadati</taxon>
        <taxon>Thermodesulfobacteriota</taxon>
        <taxon>Desulfuromonadia</taxon>
        <taxon>Desulfuromonadales</taxon>
        <taxon>Desulfuromonadaceae</taxon>
        <taxon>Pelobacter</taxon>
    </lineage>
</organism>
<dbReference type="EMBL" id="CP000482">
    <property type="protein sequence ID" value="ABL00666.1"/>
    <property type="molecule type" value="Genomic_DNA"/>
</dbReference>
<dbReference type="RefSeq" id="WP_011736901.1">
    <property type="nucleotide sequence ID" value="NC_008609.1"/>
</dbReference>
<dbReference type="GO" id="GO:0016787">
    <property type="term" value="F:hydrolase activity"/>
    <property type="evidence" value="ECO:0007669"/>
    <property type="project" value="UniProtKB-KW"/>
</dbReference>
<dbReference type="InterPro" id="IPR006674">
    <property type="entry name" value="HD_domain"/>
</dbReference>
<feature type="domain" description="HD" evidence="1">
    <location>
        <begin position="36"/>
        <end position="150"/>
    </location>
</feature>
<dbReference type="STRING" id="338966.Ppro_3070"/>
<gene>
    <name evidence="2" type="ordered locus">Ppro_3070</name>
</gene>
<proteinExistence type="predicted"/>
<dbReference type="SUPFAM" id="SSF109604">
    <property type="entry name" value="HD-domain/PDEase-like"/>
    <property type="match status" value="1"/>
</dbReference>
<dbReference type="Pfam" id="PF01966">
    <property type="entry name" value="HD"/>
    <property type="match status" value="1"/>
</dbReference>
<accession>A1ATJ5</accession>
<keyword evidence="2" id="KW-0378">Hydrolase</keyword>
<protein>
    <submittedName>
        <fullName evidence="2">Metal dependent phosphohydrolase</fullName>
    </submittedName>
</protein>
<dbReference type="OrthoDB" id="9797344at2"/>
<dbReference type="eggNOG" id="COG1418">
    <property type="taxonomic scope" value="Bacteria"/>
</dbReference>
<dbReference type="Gene3D" id="1.10.3210.10">
    <property type="entry name" value="Hypothetical protein af1432"/>
    <property type="match status" value="1"/>
</dbReference>
<dbReference type="AlphaFoldDB" id="A1ATJ5"/>
<dbReference type="CDD" id="cd00077">
    <property type="entry name" value="HDc"/>
    <property type="match status" value="1"/>
</dbReference>